<dbReference type="InterPro" id="IPR036875">
    <property type="entry name" value="Znf_CCHC_sf"/>
</dbReference>
<feature type="region of interest" description="Disordered" evidence="3">
    <location>
        <begin position="273"/>
        <end position="308"/>
    </location>
</feature>
<dbReference type="GO" id="GO:0008270">
    <property type="term" value="F:zinc ion binding"/>
    <property type="evidence" value="ECO:0007669"/>
    <property type="project" value="UniProtKB-KW"/>
</dbReference>
<accession>A0A9P6CBK1</accession>
<reference evidence="6" key="1">
    <citation type="submission" date="2020-11" db="EMBL/GenBank/DDBJ databases">
        <authorList>
            <consortium name="DOE Joint Genome Institute"/>
            <person name="Ahrendt S."/>
            <person name="Riley R."/>
            <person name="Andreopoulos W."/>
            <person name="Labutti K."/>
            <person name="Pangilinan J."/>
            <person name="Ruiz-Duenas F.J."/>
            <person name="Barrasa J.M."/>
            <person name="Sanchez-Garcia M."/>
            <person name="Camarero S."/>
            <person name="Miyauchi S."/>
            <person name="Serrano A."/>
            <person name="Linde D."/>
            <person name="Babiker R."/>
            <person name="Drula E."/>
            <person name="Ayuso-Fernandez I."/>
            <person name="Pacheco R."/>
            <person name="Padilla G."/>
            <person name="Ferreira P."/>
            <person name="Barriuso J."/>
            <person name="Kellner H."/>
            <person name="Castanera R."/>
            <person name="Alfaro M."/>
            <person name="Ramirez L."/>
            <person name="Pisabarro A.G."/>
            <person name="Kuo A."/>
            <person name="Tritt A."/>
            <person name="Lipzen A."/>
            <person name="He G."/>
            <person name="Yan M."/>
            <person name="Ng V."/>
            <person name="Cullen D."/>
            <person name="Martin F."/>
            <person name="Rosso M.-N."/>
            <person name="Henrissat B."/>
            <person name="Hibbett D."/>
            <person name="Martinez A.T."/>
            <person name="Grigoriev I.V."/>
        </authorList>
    </citation>
    <scope>NUCLEOTIDE SEQUENCE</scope>
    <source>
        <strain evidence="6">CBS 247.69</strain>
    </source>
</reference>
<feature type="transmembrane region" description="Helical" evidence="4">
    <location>
        <begin position="337"/>
        <end position="353"/>
    </location>
</feature>
<dbReference type="OrthoDB" id="2962718at2759"/>
<dbReference type="AlphaFoldDB" id="A0A9P6CBK1"/>
<feature type="transmembrane region" description="Helical" evidence="4">
    <location>
        <begin position="365"/>
        <end position="382"/>
    </location>
</feature>
<dbReference type="GO" id="GO:0006397">
    <property type="term" value="P:mRNA processing"/>
    <property type="evidence" value="ECO:0007669"/>
    <property type="project" value="UniProtKB-KW"/>
</dbReference>
<name>A0A9P6CBK1_9AGAR</name>
<dbReference type="Gene3D" id="4.10.60.10">
    <property type="entry name" value="Zinc finger, CCHC-type"/>
    <property type="match status" value="1"/>
</dbReference>
<dbReference type="SMART" id="SM00343">
    <property type="entry name" value="ZnF_C2HC"/>
    <property type="match status" value="1"/>
</dbReference>
<proteinExistence type="predicted"/>
<evidence type="ECO:0000256" key="1">
    <source>
        <dbReference type="ARBA" id="ARBA00022664"/>
    </source>
</evidence>
<keyword evidence="4" id="KW-0472">Membrane</keyword>
<dbReference type="InterPro" id="IPR001878">
    <property type="entry name" value="Znf_CCHC"/>
</dbReference>
<evidence type="ECO:0000256" key="3">
    <source>
        <dbReference type="SAM" id="MobiDB-lite"/>
    </source>
</evidence>
<keyword evidence="1" id="KW-0507">mRNA processing</keyword>
<dbReference type="Proteomes" id="UP000807353">
    <property type="component" value="Unassembled WGS sequence"/>
</dbReference>
<dbReference type="PROSITE" id="PS50158">
    <property type="entry name" value="ZF_CCHC"/>
    <property type="match status" value="1"/>
</dbReference>
<evidence type="ECO:0000256" key="2">
    <source>
        <dbReference type="PROSITE-ProRule" id="PRU00047"/>
    </source>
</evidence>
<evidence type="ECO:0000256" key="4">
    <source>
        <dbReference type="SAM" id="Phobius"/>
    </source>
</evidence>
<keyword evidence="7" id="KW-1185">Reference proteome</keyword>
<dbReference type="EMBL" id="MU150923">
    <property type="protein sequence ID" value="KAF9455199.1"/>
    <property type="molecule type" value="Genomic_DNA"/>
</dbReference>
<keyword evidence="4" id="KW-1133">Transmembrane helix</keyword>
<evidence type="ECO:0000313" key="7">
    <source>
        <dbReference type="Proteomes" id="UP000807353"/>
    </source>
</evidence>
<feature type="compositionally biased region" description="Polar residues" evidence="3">
    <location>
        <begin position="273"/>
        <end position="289"/>
    </location>
</feature>
<organism evidence="6 7">
    <name type="scientific">Collybia nuda</name>
    <dbReference type="NCBI Taxonomy" id="64659"/>
    <lineage>
        <taxon>Eukaryota</taxon>
        <taxon>Fungi</taxon>
        <taxon>Dikarya</taxon>
        <taxon>Basidiomycota</taxon>
        <taxon>Agaricomycotina</taxon>
        <taxon>Agaricomycetes</taxon>
        <taxon>Agaricomycetidae</taxon>
        <taxon>Agaricales</taxon>
        <taxon>Tricholomatineae</taxon>
        <taxon>Clitocybaceae</taxon>
        <taxon>Collybia</taxon>
    </lineage>
</organism>
<sequence length="383" mass="43618">MFKGCLDERFWSEIATRLSSIQAGKPLPEDFRVEDPHKLKDVMEAAETLASSAGGSFTSASGVKSSLHVSTNKETVEMKAEVEEIKQVVAGLQDRVDATQKTMTEGFSELKQTLHQNSMSLQNALAQSAVSTQRQAPPPAQYNSWNKTGPPTMLRPGCFYCHEDGHMMDQCPERSKHLEQKKTIIHEGKVKMFDGSWIPGGPRDIPIMDRVEATWNKKNNVTATAQLYLGPEDEEERGMYYLPERDQNMFSTYTNAVQDNRDEIINQLRRQVNQLQSSRTQEPSRSYSPNHGGYTSDGRSGPRFQDNRDYASDRLKQNDDLSILTNLLGRVLSRDQFVLRFFILYHMTLLFLLSTDYLHMTHPSIYIHMFTRVVIILVIYPVA</sequence>
<evidence type="ECO:0000313" key="6">
    <source>
        <dbReference type="EMBL" id="KAF9455199.1"/>
    </source>
</evidence>
<comment type="caution">
    <text evidence="6">The sequence shown here is derived from an EMBL/GenBank/DDBJ whole genome shotgun (WGS) entry which is preliminary data.</text>
</comment>
<dbReference type="GO" id="GO:0003676">
    <property type="term" value="F:nucleic acid binding"/>
    <property type="evidence" value="ECO:0007669"/>
    <property type="project" value="InterPro"/>
</dbReference>
<feature type="domain" description="CCHC-type" evidence="5">
    <location>
        <begin position="158"/>
        <end position="173"/>
    </location>
</feature>
<evidence type="ECO:0000259" key="5">
    <source>
        <dbReference type="PROSITE" id="PS50158"/>
    </source>
</evidence>
<keyword evidence="4" id="KW-0812">Transmembrane</keyword>
<keyword evidence="2" id="KW-0479">Metal-binding</keyword>
<keyword evidence="2" id="KW-0863">Zinc-finger</keyword>
<dbReference type="SUPFAM" id="SSF57756">
    <property type="entry name" value="Retrovirus zinc finger-like domains"/>
    <property type="match status" value="1"/>
</dbReference>
<keyword evidence="2" id="KW-0862">Zinc</keyword>
<protein>
    <recommendedName>
        <fullName evidence="5">CCHC-type domain-containing protein</fullName>
    </recommendedName>
</protein>
<gene>
    <name evidence="6" type="ORF">BDZ94DRAFT_1316523</name>
</gene>